<sequence>LMKAEEKLRQSQKMEAVGQLTGGIAHDFNNFLAGI</sequence>
<accession>F3GS19</accession>
<evidence type="ECO:0000313" key="2">
    <source>
        <dbReference type="Proteomes" id="UP000004986"/>
    </source>
</evidence>
<dbReference type="Proteomes" id="UP000004986">
    <property type="component" value="Unassembled WGS sequence"/>
</dbReference>
<keyword evidence="1" id="KW-0808">Transferase</keyword>
<dbReference type="AlphaFoldDB" id="F3GS19"/>
<dbReference type="GO" id="GO:0016301">
    <property type="term" value="F:kinase activity"/>
    <property type="evidence" value="ECO:0007669"/>
    <property type="project" value="UniProtKB-KW"/>
</dbReference>
<protein>
    <submittedName>
        <fullName evidence="1">Sensory box histidine kinase/response regulator</fullName>
    </submittedName>
</protein>
<name>F3GS19_PSESJ</name>
<keyword evidence="1" id="KW-0418">Kinase</keyword>
<comment type="caution">
    <text evidence="1">The sequence shown here is derived from an EMBL/GenBank/DDBJ whole genome shotgun (WGS) entry which is preliminary data.</text>
</comment>
<proteinExistence type="predicted"/>
<dbReference type="HOGENOM" id="CLU_3370373_0_0_6"/>
<keyword evidence="2" id="KW-1185">Reference proteome</keyword>
<dbReference type="Gene3D" id="1.10.287.130">
    <property type="match status" value="1"/>
</dbReference>
<reference evidence="1 2" key="1">
    <citation type="journal article" date="2011" name="PLoS Pathog.">
        <title>Dynamic evolution of pathogenicity revealed by sequencing and comparative genomics of 19 Pseudomonas syringae isolates.</title>
        <authorList>
            <person name="Baltrus D.A."/>
            <person name="Nishimura M.T."/>
            <person name="Romanchuk A."/>
            <person name="Chang J.H."/>
            <person name="Mukhtar M.S."/>
            <person name="Cherkis K."/>
            <person name="Roach J."/>
            <person name="Grant S.R."/>
            <person name="Jones C.D."/>
            <person name="Dangl J.L."/>
        </authorList>
    </citation>
    <scope>NUCLEOTIDE SEQUENCE [LARGE SCALE GENOMIC DNA]</scope>
    <source>
        <strain evidence="1 2">1704B</strain>
    </source>
</reference>
<evidence type="ECO:0000313" key="1">
    <source>
        <dbReference type="EMBL" id="EGH49872.1"/>
    </source>
</evidence>
<feature type="non-terminal residue" evidence="1">
    <location>
        <position position="35"/>
    </location>
</feature>
<dbReference type="EMBL" id="AEAI01004841">
    <property type="protein sequence ID" value="EGH49872.1"/>
    <property type="molecule type" value="Genomic_DNA"/>
</dbReference>
<feature type="non-terminal residue" evidence="1">
    <location>
        <position position="1"/>
    </location>
</feature>
<organism evidence="1 2">
    <name type="scientific">Pseudomonas syringae pv. pisi str. 1704B</name>
    <dbReference type="NCBI Taxonomy" id="629263"/>
    <lineage>
        <taxon>Bacteria</taxon>
        <taxon>Pseudomonadati</taxon>
        <taxon>Pseudomonadota</taxon>
        <taxon>Gammaproteobacteria</taxon>
        <taxon>Pseudomonadales</taxon>
        <taxon>Pseudomonadaceae</taxon>
        <taxon>Pseudomonas</taxon>
        <taxon>Pseudomonas syringae</taxon>
    </lineage>
</organism>
<gene>
    <name evidence="1" type="ORF">PSYPI_48702</name>
</gene>